<dbReference type="PANTHER" id="PTHR37422">
    <property type="entry name" value="TEICHURONIC ACID BIOSYNTHESIS PROTEIN TUAE"/>
    <property type="match status" value="1"/>
</dbReference>
<dbReference type="GO" id="GO:0016020">
    <property type="term" value="C:membrane"/>
    <property type="evidence" value="ECO:0007669"/>
    <property type="project" value="UniProtKB-SubCell"/>
</dbReference>
<reference evidence="7" key="1">
    <citation type="submission" date="2016-10" db="EMBL/GenBank/DDBJ databases">
        <title>Sequence of Gallionella enrichment culture.</title>
        <authorList>
            <person name="Poehlein A."/>
            <person name="Muehling M."/>
            <person name="Daniel R."/>
        </authorList>
    </citation>
    <scope>NUCLEOTIDE SEQUENCE</scope>
</reference>
<evidence type="ECO:0000256" key="5">
    <source>
        <dbReference type="SAM" id="Phobius"/>
    </source>
</evidence>
<evidence type="ECO:0000256" key="3">
    <source>
        <dbReference type="ARBA" id="ARBA00022989"/>
    </source>
</evidence>
<proteinExistence type="predicted"/>
<dbReference type="PANTHER" id="PTHR37422:SF13">
    <property type="entry name" value="LIPOPOLYSACCHARIDE BIOSYNTHESIS PROTEIN PA4999-RELATED"/>
    <property type="match status" value="1"/>
</dbReference>
<protein>
    <submittedName>
        <fullName evidence="7">O-antigen ligase</fullName>
    </submittedName>
</protein>
<feature type="transmembrane region" description="Helical" evidence="5">
    <location>
        <begin position="313"/>
        <end position="332"/>
    </location>
</feature>
<dbReference type="GO" id="GO:0016874">
    <property type="term" value="F:ligase activity"/>
    <property type="evidence" value="ECO:0007669"/>
    <property type="project" value="UniProtKB-KW"/>
</dbReference>
<dbReference type="Pfam" id="PF04932">
    <property type="entry name" value="Wzy_C"/>
    <property type="match status" value="1"/>
</dbReference>
<dbReference type="SUPFAM" id="SSF48452">
    <property type="entry name" value="TPR-like"/>
    <property type="match status" value="1"/>
</dbReference>
<feature type="transmembrane region" description="Helical" evidence="5">
    <location>
        <begin position="107"/>
        <end position="125"/>
    </location>
</feature>
<sequence length="657" mass="71609">MNPARAMKTVFLIGLSLSGFWYIGSALTGLLLLLAMVAGCRAAIIRNTWQAYALSSLMLADLAWLFIVALSSHIPDASMMMLAVFAGLPVMYLVASNTPDLNEIWQVLRSGLFLAGVGLAAWAIWQVAYHVGYGQAVGPLIDRNAFAALMNLLWFPAAYLFLTSKSNSKRWTLPVLATGLFIINTGLFATASRGGIASWLLLLPVLLWAGYRHPHSRRLVAKVPLIALLAYLCSAQLLDTSVADRTYQLAQDPATQARLLLWKSSLQMALAHPITGTGWGTFSSYYPAYRSPLENSSSGFFAHNDYLQLAAEGGVPALLLQLGVLLGVLLQLKRSLRRVADAAGLESVALLLGVLALFMHAVVNFIFYFAFMNILAGLFLARAAQLTDTPHTLPLPGFEKIGRPVKSLLAGLILLLVAAPFGLHLIAHACLAGTQPGLKAIRLVAPHASAYEIAKLITAIRPQDGIAQEFMLQVTEHALEESGGISMRGGDFQREILDEALARFDAARALSANNPGLGVREARILITYHTHLDDNAAYAKAQQILNENLQANPYHAGSMIMLARLQVAEGRRAEAISTLQNATHHILSRRDHQLITVEILRQLAAPRIFPELDVLEKRLHQVRSDSETEKPLVLPADFSQNIDARLEVIAAQLQQSR</sequence>
<feature type="transmembrane region" description="Helical" evidence="5">
    <location>
        <begin position="405"/>
        <end position="427"/>
    </location>
</feature>
<dbReference type="EMBL" id="MLJW01000821">
    <property type="protein sequence ID" value="OIQ82289.1"/>
    <property type="molecule type" value="Genomic_DNA"/>
</dbReference>
<evidence type="ECO:0000256" key="2">
    <source>
        <dbReference type="ARBA" id="ARBA00022692"/>
    </source>
</evidence>
<dbReference type="InterPro" id="IPR011990">
    <property type="entry name" value="TPR-like_helical_dom_sf"/>
</dbReference>
<organism evidence="7">
    <name type="scientific">mine drainage metagenome</name>
    <dbReference type="NCBI Taxonomy" id="410659"/>
    <lineage>
        <taxon>unclassified sequences</taxon>
        <taxon>metagenomes</taxon>
        <taxon>ecological metagenomes</taxon>
    </lineage>
</organism>
<feature type="transmembrane region" description="Helical" evidence="5">
    <location>
        <begin position="219"/>
        <end position="238"/>
    </location>
</feature>
<name>A0A1J5QFI0_9ZZZZ</name>
<dbReference type="Gene3D" id="1.25.40.10">
    <property type="entry name" value="Tetratricopeptide repeat domain"/>
    <property type="match status" value="1"/>
</dbReference>
<feature type="domain" description="O-antigen ligase-related" evidence="6">
    <location>
        <begin position="180"/>
        <end position="320"/>
    </location>
</feature>
<evidence type="ECO:0000259" key="6">
    <source>
        <dbReference type="Pfam" id="PF04932"/>
    </source>
</evidence>
<keyword evidence="4 5" id="KW-0472">Membrane</keyword>
<gene>
    <name evidence="7" type="ORF">GALL_359300</name>
</gene>
<comment type="caution">
    <text evidence="7">The sequence shown here is derived from an EMBL/GenBank/DDBJ whole genome shotgun (WGS) entry which is preliminary data.</text>
</comment>
<feature type="transmembrane region" description="Helical" evidence="5">
    <location>
        <begin position="145"/>
        <end position="162"/>
    </location>
</feature>
<feature type="transmembrane region" description="Helical" evidence="5">
    <location>
        <begin position="171"/>
        <end position="190"/>
    </location>
</feature>
<evidence type="ECO:0000313" key="7">
    <source>
        <dbReference type="EMBL" id="OIQ82289.1"/>
    </source>
</evidence>
<dbReference type="AlphaFoldDB" id="A0A1J5QFI0"/>
<feature type="transmembrane region" description="Helical" evidence="5">
    <location>
        <begin position="77"/>
        <end position="95"/>
    </location>
</feature>
<evidence type="ECO:0000256" key="1">
    <source>
        <dbReference type="ARBA" id="ARBA00004141"/>
    </source>
</evidence>
<accession>A0A1J5QFI0</accession>
<keyword evidence="3 5" id="KW-1133">Transmembrane helix</keyword>
<keyword evidence="2 5" id="KW-0812">Transmembrane</keyword>
<evidence type="ECO:0000256" key="4">
    <source>
        <dbReference type="ARBA" id="ARBA00023136"/>
    </source>
</evidence>
<keyword evidence="7" id="KW-0436">Ligase</keyword>
<dbReference type="InterPro" id="IPR007016">
    <property type="entry name" value="O-antigen_ligase-rel_domated"/>
</dbReference>
<feature type="transmembrane region" description="Helical" evidence="5">
    <location>
        <begin position="196"/>
        <end position="212"/>
    </location>
</feature>
<comment type="subcellular location">
    <subcellularLocation>
        <location evidence="1">Membrane</location>
        <topology evidence="1">Multi-pass membrane protein</topology>
    </subcellularLocation>
</comment>
<dbReference type="InterPro" id="IPR051533">
    <property type="entry name" value="WaaL-like"/>
</dbReference>
<feature type="transmembrane region" description="Helical" evidence="5">
    <location>
        <begin position="51"/>
        <end position="71"/>
    </location>
</feature>
<feature type="transmembrane region" description="Helical" evidence="5">
    <location>
        <begin position="20"/>
        <end position="44"/>
    </location>
</feature>